<dbReference type="AlphaFoldDB" id="A0A5C3QTU5"/>
<proteinExistence type="predicted"/>
<accession>A0A5C3QTU5</accession>
<protein>
    <submittedName>
        <fullName evidence="1">Uncharacterized protein</fullName>
    </submittedName>
</protein>
<sequence length="217" mass="25037">MQRFYANIAFSLRTTEGLKTLKTRLSFCSCQKSDRYIANLHLFRASFFKLVGVVFNAARTFVGNLHMRSLERHIAKGHHVPSIPSTGKDVMAHYLLDNPDQIMEMCQQWFNLYPQPLITMFVSCIDKHVDTFVQPILSRPSFVSMVAAGYRDHVLAVRSSFTIKKFQAIPLLEIFLRAFIRPSFPLPQLRNLLCHDARSIYQTALICWKRIGHATYP</sequence>
<keyword evidence="2" id="KW-1185">Reference proteome</keyword>
<gene>
    <name evidence="1" type="ORF">BDV98DRAFT_221565</name>
</gene>
<evidence type="ECO:0000313" key="1">
    <source>
        <dbReference type="EMBL" id="TFL05445.1"/>
    </source>
</evidence>
<dbReference type="Proteomes" id="UP000305067">
    <property type="component" value="Unassembled WGS sequence"/>
</dbReference>
<organism evidence="1 2">
    <name type="scientific">Pterulicium gracile</name>
    <dbReference type="NCBI Taxonomy" id="1884261"/>
    <lineage>
        <taxon>Eukaryota</taxon>
        <taxon>Fungi</taxon>
        <taxon>Dikarya</taxon>
        <taxon>Basidiomycota</taxon>
        <taxon>Agaricomycotina</taxon>
        <taxon>Agaricomycetes</taxon>
        <taxon>Agaricomycetidae</taxon>
        <taxon>Agaricales</taxon>
        <taxon>Pleurotineae</taxon>
        <taxon>Pterulaceae</taxon>
        <taxon>Pterulicium</taxon>
    </lineage>
</organism>
<name>A0A5C3QTU5_9AGAR</name>
<reference evidence="1 2" key="1">
    <citation type="journal article" date="2019" name="Nat. Ecol. Evol.">
        <title>Megaphylogeny resolves global patterns of mushroom evolution.</title>
        <authorList>
            <person name="Varga T."/>
            <person name="Krizsan K."/>
            <person name="Foldi C."/>
            <person name="Dima B."/>
            <person name="Sanchez-Garcia M."/>
            <person name="Sanchez-Ramirez S."/>
            <person name="Szollosi G.J."/>
            <person name="Szarkandi J.G."/>
            <person name="Papp V."/>
            <person name="Albert L."/>
            <person name="Andreopoulos W."/>
            <person name="Angelini C."/>
            <person name="Antonin V."/>
            <person name="Barry K.W."/>
            <person name="Bougher N.L."/>
            <person name="Buchanan P."/>
            <person name="Buyck B."/>
            <person name="Bense V."/>
            <person name="Catcheside P."/>
            <person name="Chovatia M."/>
            <person name="Cooper J."/>
            <person name="Damon W."/>
            <person name="Desjardin D."/>
            <person name="Finy P."/>
            <person name="Geml J."/>
            <person name="Haridas S."/>
            <person name="Hughes K."/>
            <person name="Justo A."/>
            <person name="Karasinski D."/>
            <person name="Kautmanova I."/>
            <person name="Kiss B."/>
            <person name="Kocsube S."/>
            <person name="Kotiranta H."/>
            <person name="LaButti K.M."/>
            <person name="Lechner B.E."/>
            <person name="Liimatainen K."/>
            <person name="Lipzen A."/>
            <person name="Lukacs Z."/>
            <person name="Mihaltcheva S."/>
            <person name="Morgado L.N."/>
            <person name="Niskanen T."/>
            <person name="Noordeloos M.E."/>
            <person name="Ohm R.A."/>
            <person name="Ortiz-Santana B."/>
            <person name="Ovrebo C."/>
            <person name="Racz N."/>
            <person name="Riley R."/>
            <person name="Savchenko A."/>
            <person name="Shiryaev A."/>
            <person name="Soop K."/>
            <person name="Spirin V."/>
            <person name="Szebenyi C."/>
            <person name="Tomsovsky M."/>
            <person name="Tulloss R.E."/>
            <person name="Uehling J."/>
            <person name="Grigoriev I.V."/>
            <person name="Vagvolgyi C."/>
            <person name="Papp T."/>
            <person name="Martin F.M."/>
            <person name="Miettinen O."/>
            <person name="Hibbett D.S."/>
            <person name="Nagy L.G."/>
        </authorList>
    </citation>
    <scope>NUCLEOTIDE SEQUENCE [LARGE SCALE GENOMIC DNA]</scope>
    <source>
        <strain evidence="1 2">CBS 309.79</strain>
    </source>
</reference>
<evidence type="ECO:0000313" key="2">
    <source>
        <dbReference type="Proteomes" id="UP000305067"/>
    </source>
</evidence>
<dbReference type="EMBL" id="ML178816">
    <property type="protein sequence ID" value="TFL05445.1"/>
    <property type="molecule type" value="Genomic_DNA"/>
</dbReference>